<evidence type="ECO:0000313" key="4">
    <source>
        <dbReference type="EMBL" id="GAA0875761.1"/>
    </source>
</evidence>
<comment type="caution">
    <text evidence="4">The sequence shown here is derived from an EMBL/GenBank/DDBJ whole genome shotgun (WGS) entry which is preliminary data.</text>
</comment>
<name>A0ABN1MR02_9FLAO</name>
<evidence type="ECO:0000256" key="3">
    <source>
        <dbReference type="ARBA" id="ARBA00023163"/>
    </source>
</evidence>
<keyword evidence="2" id="KW-0238">DNA-binding</keyword>
<dbReference type="PANTHER" id="PTHR38465">
    <property type="entry name" value="HTH-TYPE TRANSCRIPTIONAL REGULATOR MJ1563-RELATED"/>
    <property type="match status" value="1"/>
</dbReference>
<organism evidence="4 5">
    <name type="scientific">Wandonia haliotis</name>
    <dbReference type="NCBI Taxonomy" id="574963"/>
    <lineage>
        <taxon>Bacteria</taxon>
        <taxon>Pseudomonadati</taxon>
        <taxon>Bacteroidota</taxon>
        <taxon>Flavobacteriia</taxon>
        <taxon>Flavobacteriales</taxon>
        <taxon>Crocinitomicaceae</taxon>
        <taxon>Wandonia</taxon>
    </lineage>
</organism>
<evidence type="ECO:0000313" key="5">
    <source>
        <dbReference type="Proteomes" id="UP001501126"/>
    </source>
</evidence>
<dbReference type="InterPro" id="IPR036388">
    <property type="entry name" value="WH-like_DNA-bd_sf"/>
</dbReference>
<evidence type="ECO:0000256" key="1">
    <source>
        <dbReference type="ARBA" id="ARBA00023015"/>
    </source>
</evidence>
<dbReference type="InterPro" id="IPR052362">
    <property type="entry name" value="HTH-GbsR_regulator"/>
</dbReference>
<reference evidence="4 5" key="1">
    <citation type="journal article" date="2019" name="Int. J. Syst. Evol. Microbiol.">
        <title>The Global Catalogue of Microorganisms (GCM) 10K type strain sequencing project: providing services to taxonomists for standard genome sequencing and annotation.</title>
        <authorList>
            <consortium name="The Broad Institute Genomics Platform"/>
            <consortium name="The Broad Institute Genome Sequencing Center for Infectious Disease"/>
            <person name="Wu L."/>
            <person name="Ma J."/>
        </authorList>
    </citation>
    <scope>NUCLEOTIDE SEQUENCE [LARGE SCALE GENOMIC DNA]</scope>
    <source>
        <strain evidence="4 5">JCM 16083</strain>
    </source>
</reference>
<dbReference type="PANTHER" id="PTHR38465:SF1">
    <property type="entry name" value="HTH-TYPE TRANSCRIPTIONAL REGULATOR MJ1563-RELATED"/>
    <property type="match status" value="1"/>
</dbReference>
<protein>
    <recommendedName>
        <fullName evidence="6">MarR family transcriptional regulator</fullName>
    </recommendedName>
</protein>
<dbReference type="InterPro" id="IPR036390">
    <property type="entry name" value="WH_DNA-bd_sf"/>
</dbReference>
<accession>A0ABN1MR02</accession>
<dbReference type="Gene3D" id="1.10.287.160">
    <property type="entry name" value="HR1 repeat"/>
    <property type="match status" value="1"/>
</dbReference>
<dbReference type="Proteomes" id="UP001501126">
    <property type="component" value="Unassembled WGS sequence"/>
</dbReference>
<evidence type="ECO:0000256" key="2">
    <source>
        <dbReference type="ARBA" id="ARBA00023125"/>
    </source>
</evidence>
<proteinExistence type="predicted"/>
<dbReference type="Gene3D" id="1.10.10.10">
    <property type="entry name" value="Winged helix-like DNA-binding domain superfamily/Winged helix DNA-binding domain"/>
    <property type="match status" value="1"/>
</dbReference>
<keyword evidence="1" id="KW-0805">Transcription regulation</keyword>
<dbReference type="EMBL" id="BAAAFH010000011">
    <property type="protein sequence ID" value="GAA0875761.1"/>
    <property type="molecule type" value="Genomic_DNA"/>
</dbReference>
<keyword evidence="5" id="KW-1185">Reference proteome</keyword>
<keyword evidence="3" id="KW-0804">Transcription</keyword>
<dbReference type="SUPFAM" id="SSF46785">
    <property type="entry name" value="Winged helix' DNA-binding domain"/>
    <property type="match status" value="1"/>
</dbReference>
<evidence type="ECO:0008006" key="6">
    <source>
        <dbReference type="Google" id="ProtNLM"/>
    </source>
</evidence>
<dbReference type="RefSeq" id="WP_343787584.1">
    <property type="nucleotide sequence ID" value="NZ_BAAAFH010000011.1"/>
</dbReference>
<gene>
    <name evidence="4" type="ORF">GCM10009118_21700</name>
</gene>
<sequence>MSELNDMTDQVTLSEKQKQLIERVGVQHEKAGFSPAAARVVALLLVSPVPELSFDQIRETLGLSKSATSNALNFLINTDKIDYITYTGDRKRYFKSKISSWRESMKDAIIKITGTAALMEEILEQRPDSTPEFNKSLSEVIDFMRYINQELPALYEKWEKRNT</sequence>